<dbReference type="SUPFAM" id="SSF57701">
    <property type="entry name" value="Zn2/Cys6 DNA-binding domain"/>
    <property type="match status" value="1"/>
</dbReference>
<dbReference type="InterPro" id="IPR036864">
    <property type="entry name" value="Zn2-C6_fun-type_DNA-bd_sf"/>
</dbReference>
<proteinExistence type="predicted"/>
<organism evidence="3 4">
    <name type="scientific">Cytospora chrysosperma</name>
    <name type="common">Cytospora canker fungus</name>
    <name type="synonym">Sphaeria chrysosperma</name>
    <dbReference type="NCBI Taxonomy" id="252740"/>
    <lineage>
        <taxon>Eukaryota</taxon>
        <taxon>Fungi</taxon>
        <taxon>Dikarya</taxon>
        <taxon>Ascomycota</taxon>
        <taxon>Pezizomycotina</taxon>
        <taxon>Sordariomycetes</taxon>
        <taxon>Sordariomycetidae</taxon>
        <taxon>Diaporthales</taxon>
        <taxon>Cytosporaceae</taxon>
        <taxon>Cytospora</taxon>
    </lineage>
</organism>
<dbReference type="InterPro" id="IPR001138">
    <property type="entry name" value="Zn2Cys6_DnaBD"/>
</dbReference>
<gene>
    <name evidence="3" type="ORF">VSDG_10075</name>
</gene>
<evidence type="ECO:0008006" key="5">
    <source>
        <dbReference type="Google" id="ProtNLM"/>
    </source>
</evidence>
<feature type="compositionally biased region" description="Polar residues" evidence="2">
    <location>
        <begin position="134"/>
        <end position="145"/>
    </location>
</feature>
<protein>
    <recommendedName>
        <fullName evidence="5">Zn(2)-C6 fungal-type domain-containing protein</fullName>
    </recommendedName>
</protein>
<dbReference type="GO" id="GO:0000981">
    <property type="term" value="F:DNA-binding transcription factor activity, RNA polymerase II-specific"/>
    <property type="evidence" value="ECO:0007669"/>
    <property type="project" value="InterPro"/>
</dbReference>
<dbReference type="CDD" id="cd00067">
    <property type="entry name" value="GAL4"/>
    <property type="match status" value="1"/>
</dbReference>
<keyword evidence="4" id="KW-1185">Reference proteome</keyword>
<name>A0A423V832_CYTCH</name>
<comment type="caution">
    <text evidence="3">The sequence shown here is derived from an EMBL/GenBank/DDBJ whole genome shotgun (WGS) entry which is preliminary data.</text>
</comment>
<accession>A0A423V832</accession>
<evidence type="ECO:0000313" key="4">
    <source>
        <dbReference type="Proteomes" id="UP000284375"/>
    </source>
</evidence>
<evidence type="ECO:0000256" key="2">
    <source>
        <dbReference type="SAM" id="MobiDB-lite"/>
    </source>
</evidence>
<evidence type="ECO:0000256" key="1">
    <source>
        <dbReference type="ARBA" id="ARBA00023242"/>
    </source>
</evidence>
<dbReference type="EMBL" id="LJZO01000100">
    <property type="protein sequence ID" value="ROV86968.1"/>
    <property type="molecule type" value="Genomic_DNA"/>
</dbReference>
<dbReference type="InterPro" id="IPR053175">
    <property type="entry name" value="DHMBA_Reg_Transcription_Factor"/>
</dbReference>
<reference evidence="3 4" key="1">
    <citation type="submission" date="2015-09" db="EMBL/GenBank/DDBJ databases">
        <title>Host preference determinants of Valsa canker pathogens revealed by comparative genomics.</title>
        <authorList>
            <person name="Yin Z."/>
            <person name="Huang L."/>
        </authorList>
    </citation>
    <scope>NUCLEOTIDE SEQUENCE [LARGE SCALE GENOMIC DNA]</scope>
    <source>
        <strain evidence="3 4">YSFL</strain>
    </source>
</reference>
<dbReference type="OrthoDB" id="5375558at2759"/>
<keyword evidence="1" id="KW-0539">Nucleus</keyword>
<dbReference type="PANTHER" id="PTHR38791">
    <property type="entry name" value="ZN(II)2CYS6 TRANSCRIPTION FACTOR (EUROFUNG)-RELATED-RELATED"/>
    <property type="match status" value="1"/>
</dbReference>
<evidence type="ECO:0000313" key="3">
    <source>
        <dbReference type="EMBL" id="ROV86968.1"/>
    </source>
</evidence>
<dbReference type="Proteomes" id="UP000284375">
    <property type="component" value="Unassembled WGS sequence"/>
</dbReference>
<feature type="compositionally biased region" description="Low complexity" evidence="2">
    <location>
        <begin position="1"/>
        <end position="16"/>
    </location>
</feature>
<feature type="region of interest" description="Disordered" evidence="2">
    <location>
        <begin position="1"/>
        <end position="60"/>
    </location>
</feature>
<feature type="compositionally biased region" description="Low complexity" evidence="2">
    <location>
        <begin position="147"/>
        <end position="176"/>
    </location>
</feature>
<feature type="region of interest" description="Disordered" evidence="2">
    <location>
        <begin position="134"/>
        <end position="212"/>
    </location>
</feature>
<dbReference type="AlphaFoldDB" id="A0A423V832"/>
<dbReference type="Gene3D" id="4.10.240.10">
    <property type="entry name" value="Zn(2)-C6 fungal-type DNA-binding domain"/>
    <property type="match status" value="1"/>
</dbReference>
<dbReference type="PANTHER" id="PTHR38791:SF13">
    <property type="entry name" value="ZN(2)-C6 FUNGAL-TYPE DOMAIN-CONTAINING PROTEIN"/>
    <property type="match status" value="1"/>
</dbReference>
<sequence>MRSFDQQQQVQTPQPHQQHHPQPPQYAPQLQHHPQQHHPHPYQPQPHHLQPGAHMGSTMAPGSHMGYFAIHPQQPYGMHDPMMRYGLSPGLYDHRMQLSGGRHKKCDETHPTCNNCKKSKRECLGYDPIFKQQQTPSALQPSPNGEVSPSASTTSTVPSSTTPAPYTTHPTPILTPSDPPPPTRDQPDDIAAAKCNEPPEPEKPIANIDPALNKTSPDFTAAAIATAAVTANPTATTGSAAQQPGEATQLRVQNMKVDEIINIGGAPLPETNLMPTSQSVEELTKIYYEIYVPGLCQFFESQWFNFKSQGHNSISIFLQNNQLISLLGGFLVSLHTVNADPNHTSYCGHLETRVVWALAKLAYTTPSGANMPRDDPLPEDNASEVRNRVSVLETLLNGEVLATNPLIPPPRNADQHRRKEYEFWYSLAEFLRLPDQAGREQHLQKLRTLLDGRENRDMLYSLAIIRELSPRFEPGYENRIPDHLDESEPRNKLHVATQFIKAEASATGGTTNVVRQLALLATRALVSPGFNIVCKR</sequence>
<dbReference type="STRING" id="252740.A0A423V832"/>
<dbReference type="GO" id="GO:0008270">
    <property type="term" value="F:zinc ion binding"/>
    <property type="evidence" value="ECO:0007669"/>
    <property type="project" value="InterPro"/>
</dbReference>